<dbReference type="Proteomes" id="UP000244193">
    <property type="component" value="Chromosome"/>
</dbReference>
<dbReference type="OrthoDB" id="9806473at2"/>
<dbReference type="Gene3D" id="3.10.180.10">
    <property type="entry name" value="2,3-Dihydroxybiphenyl 1,2-Dioxygenase, domain 1"/>
    <property type="match status" value="1"/>
</dbReference>
<dbReference type="InterPro" id="IPR028973">
    <property type="entry name" value="PhnB-like"/>
</dbReference>
<sequence length="163" mass="18154">MIQTGKRISPFLWFDQDAEEAALFYTGIFRDSGIRSITRYPPNGPAPAGHVMTVTFELDGQQFTALNGGPAFPFTEAVSFVVYCDTQDEIDHYWDALIEGGTASACGWLKDKYGLSWQITPIQITEMYSSANEAGKNRAFQAMMTMVKLDLKKLQDAFDGKSQ</sequence>
<dbReference type="InterPro" id="IPR009725">
    <property type="entry name" value="3_dmu_93_MTrfase"/>
</dbReference>
<reference evidence="2 3" key="1">
    <citation type="submission" date="2018-04" db="EMBL/GenBank/DDBJ databases">
        <title>Genome sequencing of Flavobacterium sp. HYN0048.</title>
        <authorList>
            <person name="Yi H."/>
            <person name="Baek C."/>
        </authorList>
    </citation>
    <scope>NUCLEOTIDE SEQUENCE [LARGE SCALE GENOMIC DNA]</scope>
    <source>
        <strain evidence="2 3">HYN0048</strain>
    </source>
</reference>
<dbReference type="PIRSF" id="PIRSF021700">
    <property type="entry name" value="3_dmu_93_MTrfase"/>
    <property type="match status" value="1"/>
</dbReference>
<evidence type="ECO:0000313" key="2">
    <source>
        <dbReference type="EMBL" id="AWA30051.1"/>
    </source>
</evidence>
<dbReference type="PANTHER" id="PTHR33990:SF2">
    <property type="entry name" value="PHNB-LIKE DOMAIN-CONTAINING PROTEIN"/>
    <property type="match status" value="1"/>
</dbReference>
<dbReference type="Pfam" id="PF06983">
    <property type="entry name" value="3-dmu-9_3-mt"/>
    <property type="match status" value="1"/>
</dbReference>
<proteinExistence type="predicted"/>
<dbReference type="RefSeq" id="WP_108370633.1">
    <property type="nucleotide sequence ID" value="NZ_CP028811.1"/>
</dbReference>
<dbReference type="PANTHER" id="PTHR33990">
    <property type="entry name" value="PROTEIN YJDN-RELATED"/>
    <property type="match status" value="1"/>
</dbReference>
<dbReference type="InterPro" id="IPR029068">
    <property type="entry name" value="Glyas_Bleomycin-R_OHBP_Dase"/>
</dbReference>
<dbReference type="AlphaFoldDB" id="A0A2S0RG25"/>
<name>A0A2S0RG25_9FLAO</name>
<evidence type="ECO:0000313" key="3">
    <source>
        <dbReference type="Proteomes" id="UP000244193"/>
    </source>
</evidence>
<organism evidence="2 3">
    <name type="scientific">Flavobacterium magnum</name>
    <dbReference type="NCBI Taxonomy" id="2162713"/>
    <lineage>
        <taxon>Bacteria</taxon>
        <taxon>Pseudomonadati</taxon>
        <taxon>Bacteroidota</taxon>
        <taxon>Flavobacteriia</taxon>
        <taxon>Flavobacteriales</taxon>
        <taxon>Flavobacteriaceae</taxon>
        <taxon>Flavobacterium</taxon>
    </lineage>
</organism>
<dbReference type="SUPFAM" id="SSF54593">
    <property type="entry name" value="Glyoxalase/Bleomycin resistance protein/Dihydroxybiphenyl dioxygenase"/>
    <property type="match status" value="1"/>
</dbReference>
<dbReference type="KEGG" id="fmg:HYN48_08145"/>
<evidence type="ECO:0000259" key="1">
    <source>
        <dbReference type="Pfam" id="PF06983"/>
    </source>
</evidence>
<protein>
    <recommendedName>
        <fullName evidence="1">PhnB-like domain-containing protein</fullName>
    </recommendedName>
</protein>
<gene>
    <name evidence="2" type="ORF">HYN48_08145</name>
</gene>
<accession>A0A2S0RG25</accession>
<dbReference type="EMBL" id="CP028811">
    <property type="protein sequence ID" value="AWA30051.1"/>
    <property type="molecule type" value="Genomic_DNA"/>
</dbReference>
<dbReference type="CDD" id="cd06588">
    <property type="entry name" value="PhnB_like"/>
    <property type="match status" value="1"/>
</dbReference>
<feature type="domain" description="PhnB-like" evidence="1">
    <location>
        <begin position="7"/>
        <end position="120"/>
    </location>
</feature>
<keyword evidence="3" id="KW-1185">Reference proteome</keyword>